<protein>
    <submittedName>
        <fullName evidence="1">Uncharacterized protein</fullName>
    </submittedName>
</protein>
<sequence>MVRIINYKERKVEDGRIFFVLELQGGVEMVKSQQTNQFYATAKKAFITSTFDEETCMALVGTSMPGKIEKEECEPFEYTVKETGEVIVLNHRYVYMPEAQSSSAEDRAIQNLFAGERSFSQNGVYKGELVD</sequence>
<dbReference type="RefSeq" id="WP_129015768.1">
    <property type="nucleotide sequence ID" value="NZ_SDDZ01000001.1"/>
</dbReference>
<name>A0A4Q0XKS7_9FLAO</name>
<dbReference type="OrthoDB" id="676860at2"/>
<keyword evidence="2" id="KW-1185">Reference proteome</keyword>
<organism evidence="1 2">
    <name type="scientific">Gelidibacter gilvus</name>
    <dbReference type="NCBI Taxonomy" id="59602"/>
    <lineage>
        <taxon>Bacteria</taxon>
        <taxon>Pseudomonadati</taxon>
        <taxon>Bacteroidota</taxon>
        <taxon>Flavobacteriia</taxon>
        <taxon>Flavobacteriales</taxon>
        <taxon>Flavobacteriaceae</taxon>
        <taxon>Gelidibacter</taxon>
    </lineage>
</organism>
<gene>
    <name evidence="1" type="ORF">ESZ48_02775</name>
</gene>
<accession>A0A4Q0XKS7</accession>
<dbReference type="Proteomes" id="UP000289792">
    <property type="component" value="Unassembled WGS sequence"/>
</dbReference>
<evidence type="ECO:0000313" key="1">
    <source>
        <dbReference type="EMBL" id="RXJ52634.1"/>
    </source>
</evidence>
<evidence type="ECO:0000313" key="2">
    <source>
        <dbReference type="Proteomes" id="UP000289792"/>
    </source>
</evidence>
<proteinExistence type="predicted"/>
<comment type="caution">
    <text evidence="1">The sequence shown here is derived from an EMBL/GenBank/DDBJ whole genome shotgun (WGS) entry which is preliminary data.</text>
</comment>
<dbReference type="AlphaFoldDB" id="A0A4Q0XKS7"/>
<reference evidence="1 2" key="1">
    <citation type="submission" date="2019-01" db="EMBL/GenBank/DDBJ databases">
        <title>Genome sequence of the Antarctic species Gelidibacter gilvus ACAM 158(T).</title>
        <authorList>
            <person name="Bowman J.P."/>
        </authorList>
    </citation>
    <scope>NUCLEOTIDE SEQUENCE [LARGE SCALE GENOMIC DNA]</scope>
    <source>
        <strain evidence="1 2">IC158</strain>
    </source>
</reference>
<dbReference type="EMBL" id="SDDZ01000001">
    <property type="protein sequence ID" value="RXJ52634.1"/>
    <property type="molecule type" value="Genomic_DNA"/>
</dbReference>